<sequence>MYLWKSVKYTNVLPCWVNDYRILNKVTVPDNYPLPRVHDILADCAKGVIWGKIDMTNSFFQMLVHPDHIKYTAILTPFGLWEWEQIGKICHIYLDDIIIWSNSIAEYKINIATLHCPPILLRHQMSLFCTEIDFLGHHISAHGVETDTSKVEKILNSSYKEPQVIAPIWSITSDKSLFDDIKLGYTEDPWTKSLLHDIEHDLILPSSGITLVNNLLFIGDCLVVPKYAGLRENLFCLAHNNLSHFGGNKSYATLRAL</sequence>
<dbReference type="PANTHER" id="PTHR33064">
    <property type="entry name" value="POL PROTEIN"/>
    <property type="match status" value="1"/>
</dbReference>
<organism evidence="1 2">
    <name type="scientific">Hypsizygus marmoreus</name>
    <name type="common">White beech mushroom</name>
    <name type="synonym">Agaricus marmoreus</name>
    <dbReference type="NCBI Taxonomy" id="39966"/>
    <lineage>
        <taxon>Eukaryota</taxon>
        <taxon>Fungi</taxon>
        <taxon>Dikarya</taxon>
        <taxon>Basidiomycota</taxon>
        <taxon>Agaricomycotina</taxon>
        <taxon>Agaricomycetes</taxon>
        <taxon>Agaricomycetidae</taxon>
        <taxon>Agaricales</taxon>
        <taxon>Tricholomatineae</taxon>
        <taxon>Lyophyllaceae</taxon>
        <taxon>Hypsizygus</taxon>
    </lineage>
</organism>
<reference evidence="1" key="1">
    <citation type="submission" date="2018-04" db="EMBL/GenBank/DDBJ databases">
        <title>Whole genome sequencing of Hypsizygus marmoreus.</title>
        <authorList>
            <person name="Choi I.-G."/>
            <person name="Min B."/>
            <person name="Kim J.-G."/>
            <person name="Kim S."/>
            <person name="Oh Y.-L."/>
            <person name="Kong W.-S."/>
            <person name="Park H."/>
            <person name="Jeong J."/>
            <person name="Song E.-S."/>
        </authorList>
    </citation>
    <scope>NUCLEOTIDE SEQUENCE [LARGE SCALE GENOMIC DNA]</scope>
    <source>
        <strain evidence="1">51987-8</strain>
    </source>
</reference>
<protein>
    <submittedName>
        <fullName evidence="1">Retrovirus-related Pol polyprotein from transposon gypsy</fullName>
    </submittedName>
</protein>
<dbReference type="CDD" id="cd01647">
    <property type="entry name" value="RT_LTR"/>
    <property type="match status" value="1"/>
</dbReference>
<dbReference type="STRING" id="39966.A0A369JSA7"/>
<accession>A0A369JSA7</accession>
<dbReference type="InterPro" id="IPR043502">
    <property type="entry name" value="DNA/RNA_pol_sf"/>
</dbReference>
<dbReference type="EMBL" id="LUEZ02000041">
    <property type="protein sequence ID" value="RDB24688.1"/>
    <property type="molecule type" value="Genomic_DNA"/>
</dbReference>
<name>A0A369JSA7_HYPMA</name>
<dbReference type="AlphaFoldDB" id="A0A369JSA7"/>
<gene>
    <name evidence="1" type="primary">pol_2</name>
    <name evidence="1" type="ORF">Hypma_008159</name>
</gene>
<dbReference type="OrthoDB" id="3268967at2759"/>
<dbReference type="InParanoid" id="A0A369JSA7"/>
<dbReference type="InterPro" id="IPR051320">
    <property type="entry name" value="Viral_Replic_Matur_Polypro"/>
</dbReference>
<proteinExistence type="predicted"/>
<dbReference type="PANTHER" id="PTHR33064:SF37">
    <property type="entry name" value="RIBONUCLEASE H"/>
    <property type="match status" value="1"/>
</dbReference>
<evidence type="ECO:0000313" key="1">
    <source>
        <dbReference type="EMBL" id="RDB24688.1"/>
    </source>
</evidence>
<dbReference type="InterPro" id="IPR043128">
    <property type="entry name" value="Rev_trsase/Diguanyl_cyclase"/>
</dbReference>
<keyword evidence="2" id="KW-1185">Reference proteome</keyword>
<dbReference type="Proteomes" id="UP000076154">
    <property type="component" value="Unassembled WGS sequence"/>
</dbReference>
<dbReference type="SUPFAM" id="SSF56672">
    <property type="entry name" value="DNA/RNA polymerases"/>
    <property type="match status" value="1"/>
</dbReference>
<dbReference type="Gene3D" id="3.30.70.270">
    <property type="match status" value="1"/>
</dbReference>
<comment type="caution">
    <text evidence="1">The sequence shown here is derived from an EMBL/GenBank/DDBJ whole genome shotgun (WGS) entry which is preliminary data.</text>
</comment>
<evidence type="ECO:0000313" key="2">
    <source>
        <dbReference type="Proteomes" id="UP000076154"/>
    </source>
</evidence>